<sequence>MACTLALLALILGAFCAPLSSEMAHWESLNIGVVRQKEMLHLPPTILDGLRSAIVQMQSLISVWYHQENDRLSDKSLHLCIPHWYQPVAKCFIETVHSLRRLNLLDITKDINLKFYNVNFLLFLQVDTQKCSNDDGLLAAAAPCNLIDNNR</sequence>
<dbReference type="Proteomes" id="UP000277928">
    <property type="component" value="Unassembled WGS sequence"/>
</dbReference>
<dbReference type="EMBL" id="UYRX01002423">
    <property type="protein sequence ID" value="VDM93190.1"/>
    <property type="molecule type" value="Genomic_DNA"/>
</dbReference>
<proteinExistence type="predicted"/>
<name>A0A3P7KIE0_LITSI</name>
<reference evidence="2 3" key="1">
    <citation type="submission" date="2018-08" db="EMBL/GenBank/DDBJ databases">
        <authorList>
            <person name="Laetsch R D."/>
            <person name="Stevens L."/>
            <person name="Kumar S."/>
            <person name="Blaxter L. M."/>
        </authorList>
    </citation>
    <scope>NUCLEOTIDE SEQUENCE [LARGE SCALE GENOMIC DNA]</scope>
</reference>
<evidence type="ECO:0000313" key="3">
    <source>
        <dbReference type="Proteomes" id="UP000277928"/>
    </source>
</evidence>
<evidence type="ECO:0000256" key="1">
    <source>
        <dbReference type="SAM" id="SignalP"/>
    </source>
</evidence>
<evidence type="ECO:0000313" key="2">
    <source>
        <dbReference type="EMBL" id="VDM93190.1"/>
    </source>
</evidence>
<gene>
    <name evidence="2" type="ORF">NLS_LOCUS10088</name>
</gene>
<keyword evidence="1" id="KW-0732">Signal</keyword>
<protein>
    <submittedName>
        <fullName evidence="2">Uncharacterized protein</fullName>
    </submittedName>
</protein>
<organism evidence="2 3">
    <name type="scientific">Litomosoides sigmodontis</name>
    <name type="common">Filarial nematode worm</name>
    <dbReference type="NCBI Taxonomy" id="42156"/>
    <lineage>
        <taxon>Eukaryota</taxon>
        <taxon>Metazoa</taxon>
        <taxon>Ecdysozoa</taxon>
        <taxon>Nematoda</taxon>
        <taxon>Chromadorea</taxon>
        <taxon>Rhabditida</taxon>
        <taxon>Spirurina</taxon>
        <taxon>Spiruromorpha</taxon>
        <taxon>Filarioidea</taxon>
        <taxon>Onchocercidae</taxon>
        <taxon>Litomosoides</taxon>
    </lineage>
</organism>
<keyword evidence="3" id="KW-1185">Reference proteome</keyword>
<feature type="signal peptide" evidence="1">
    <location>
        <begin position="1"/>
        <end position="16"/>
    </location>
</feature>
<dbReference type="OrthoDB" id="527990at2759"/>
<feature type="chain" id="PRO_5018195869" evidence="1">
    <location>
        <begin position="17"/>
        <end position="151"/>
    </location>
</feature>
<accession>A0A3P7KIE0</accession>
<dbReference type="AlphaFoldDB" id="A0A3P7KIE0"/>